<dbReference type="GO" id="GO:0004322">
    <property type="term" value="F:ferroxidase activity"/>
    <property type="evidence" value="ECO:0007669"/>
    <property type="project" value="UniProtKB-EC"/>
</dbReference>
<evidence type="ECO:0000256" key="10">
    <source>
        <dbReference type="ARBA" id="ARBA00023065"/>
    </source>
</evidence>
<evidence type="ECO:0000256" key="9">
    <source>
        <dbReference type="ARBA" id="ARBA00023004"/>
    </source>
</evidence>
<keyword evidence="10" id="KW-0406">Ion transport</keyword>
<comment type="caution">
    <text evidence="13">The sequence shown here is derived from an EMBL/GenBank/DDBJ whole genome shotgun (WGS) entry which is preliminary data.</text>
</comment>
<comment type="similarity">
    <text evidence="2">Belongs to the frataxin family.</text>
</comment>
<evidence type="ECO:0000256" key="11">
    <source>
        <dbReference type="ARBA" id="ARBA00023128"/>
    </source>
</evidence>
<dbReference type="InterPro" id="IPR017789">
    <property type="entry name" value="Frataxin"/>
</dbReference>
<dbReference type="PROSITE" id="PS50810">
    <property type="entry name" value="FRATAXIN_2"/>
    <property type="match status" value="1"/>
</dbReference>
<accession>A0A8H6MGU6</accession>
<dbReference type="GO" id="GO:0008198">
    <property type="term" value="F:ferrous iron binding"/>
    <property type="evidence" value="ECO:0007669"/>
    <property type="project" value="TreeGrafter"/>
</dbReference>
<reference evidence="13 14" key="1">
    <citation type="submission" date="2020-07" db="EMBL/GenBank/DDBJ databases">
        <title>Comparative genomics of pyrophilous fungi reveals a link between fire events and developmental genes.</title>
        <authorList>
            <consortium name="DOE Joint Genome Institute"/>
            <person name="Steindorff A.S."/>
            <person name="Carver A."/>
            <person name="Calhoun S."/>
            <person name="Stillman K."/>
            <person name="Liu H."/>
            <person name="Lipzen A."/>
            <person name="Pangilinan J."/>
            <person name="Labutti K."/>
            <person name="Bruns T.D."/>
            <person name="Grigoriev I.V."/>
        </authorList>
    </citation>
    <scope>NUCLEOTIDE SEQUENCE [LARGE SCALE GENOMIC DNA]</scope>
    <source>
        <strain evidence="13 14">CBS 144469</strain>
    </source>
</reference>
<dbReference type="NCBIfam" id="TIGR03421">
    <property type="entry name" value="FeS_CyaY"/>
    <property type="match status" value="1"/>
</dbReference>
<dbReference type="EC" id="1.16.3.1" evidence="3"/>
<proteinExistence type="inferred from homology"/>
<dbReference type="GO" id="GO:0008199">
    <property type="term" value="F:ferric iron binding"/>
    <property type="evidence" value="ECO:0007669"/>
    <property type="project" value="InterPro"/>
</dbReference>
<dbReference type="GO" id="GO:0016226">
    <property type="term" value="P:iron-sulfur cluster assembly"/>
    <property type="evidence" value="ECO:0007669"/>
    <property type="project" value="InterPro"/>
</dbReference>
<dbReference type="GO" id="GO:0051537">
    <property type="term" value="F:2 iron, 2 sulfur cluster binding"/>
    <property type="evidence" value="ECO:0007669"/>
    <property type="project" value="TreeGrafter"/>
</dbReference>
<evidence type="ECO:0000256" key="7">
    <source>
        <dbReference type="ARBA" id="ARBA00022946"/>
    </source>
</evidence>
<dbReference type="InterPro" id="IPR002908">
    <property type="entry name" value="Frataxin/CyaY"/>
</dbReference>
<keyword evidence="5" id="KW-0813">Transport</keyword>
<keyword evidence="11" id="KW-0496">Mitochondrion</keyword>
<evidence type="ECO:0000256" key="4">
    <source>
        <dbReference type="ARBA" id="ARBA00022434"/>
    </source>
</evidence>
<keyword evidence="8" id="KW-0560">Oxidoreductase</keyword>
<comment type="catalytic activity">
    <reaction evidence="12">
        <text>4 Fe(2+) + O2 + 4 H(+) = 4 Fe(3+) + 2 H2O</text>
        <dbReference type="Rhea" id="RHEA:11148"/>
        <dbReference type="ChEBI" id="CHEBI:15377"/>
        <dbReference type="ChEBI" id="CHEBI:15378"/>
        <dbReference type="ChEBI" id="CHEBI:15379"/>
        <dbReference type="ChEBI" id="CHEBI:29033"/>
        <dbReference type="ChEBI" id="CHEBI:29034"/>
        <dbReference type="EC" id="1.16.3.1"/>
    </reaction>
</comment>
<dbReference type="PANTHER" id="PTHR16821">
    <property type="entry name" value="FRATAXIN"/>
    <property type="match status" value="1"/>
</dbReference>
<keyword evidence="7" id="KW-0809">Transit peptide</keyword>
<gene>
    <name evidence="13" type="ORF">DFP72DRAFT_866050</name>
</gene>
<keyword evidence="6" id="KW-0410">Iron transport</keyword>
<dbReference type="SMART" id="SM01219">
    <property type="entry name" value="Frataxin_Cyay"/>
    <property type="match status" value="1"/>
</dbReference>
<sequence length="177" mass="20156">MRPSVTRLVSRGARAALTAARVSSPQRYIRPTRPTCPIALQHTRWLSTPAPFINESHLTVDRYNELSDMTMDSMLESLETLLDDLGNPKYEVEYHSGVLTLHLGEHGTYVINKQPPNMQIWLSSPHSGPKRYDYSDDRDDWIYSRDDRSLGELLNEELSEALGEKVDLQLSNLSSKL</sequence>
<protein>
    <recommendedName>
        <fullName evidence="3">ferroxidase</fullName>
        <ecNumber evidence="3">1.16.3.1</ecNumber>
    </recommendedName>
</protein>
<dbReference type="AlphaFoldDB" id="A0A8H6MGU6"/>
<dbReference type="PROSITE" id="PS01344">
    <property type="entry name" value="FRATAXIN_1"/>
    <property type="match status" value="1"/>
</dbReference>
<evidence type="ECO:0000313" key="13">
    <source>
        <dbReference type="EMBL" id="KAF6766264.1"/>
    </source>
</evidence>
<comment type="subcellular location">
    <subcellularLocation>
        <location evidence="1">Mitochondrion</location>
    </subcellularLocation>
</comment>
<dbReference type="OrthoDB" id="1897642at2759"/>
<dbReference type="GO" id="GO:0034986">
    <property type="term" value="F:iron chaperone activity"/>
    <property type="evidence" value="ECO:0007669"/>
    <property type="project" value="TreeGrafter"/>
</dbReference>
<name>A0A8H6MGU6_9AGAR</name>
<evidence type="ECO:0000313" key="14">
    <source>
        <dbReference type="Proteomes" id="UP000521943"/>
    </source>
</evidence>
<dbReference type="PANTHER" id="PTHR16821:SF2">
    <property type="entry name" value="FRATAXIN, MITOCHONDRIAL"/>
    <property type="match status" value="1"/>
</dbReference>
<evidence type="ECO:0000256" key="6">
    <source>
        <dbReference type="ARBA" id="ARBA00022496"/>
    </source>
</evidence>
<dbReference type="Proteomes" id="UP000521943">
    <property type="component" value="Unassembled WGS sequence"/>
</dbReference>
<dbReference type="InterPro" id="IPR020895">
    <property type="entry name" value="Frataxin_CS"/>
</dbReference>
<dbReference type="Gene3D" id="3.30.920.10">
    <property type="entry name" value="Frataxin/CyaY"/>
    <property type="match status" value="1"/>
</dbReference>
<dbReference type="InterPro" id="IPR036524">
    <property type="entry name" value="Frataxin/CyaY_sf"/>
</dbReference>
<dbReference type="EMBL" id="JACGCI010000001">
    <property type="protein sequence ID" value="KAF6766264.1"/>
    <property type="molecule type" value="Genomic_DNA"/>
</dbReference>
<dbReference type="GO" id="GO:0006879">
    <property type="term" value="P:intracellular iron ion homeostasis"/>
    <property type="evidence" value="ECO:0007669"/>
    <property type="project" value="UniProtKB-KW"/>
</dbReference>
<evidence type="ECO:0000256" key="2">
    <source>
        <dbReference type="ARBA" id="ARBA00008183"/>
    </source>
</evidence>
<evidence type="ECO:0000256" key="12">
    <source>
        <dbReference type="ARBA" id="ARBA00047990"/>
    </source>
</evidence>
<dbReference type="SUPFAM" id="SSF55387">
    <property type="entry name" value="Frataxin/Nqo15-like"/>
    <property type="match status" value="1"/>
</dbReference>
<evidence type="ECO:0000256" key="1">
    <source>
        <dbReference type="ARBA" id="ARBA00004173"/>
    </source>
</evidence>
<organism evidence="13 14">
    <name type="scientific">Ephemerocybe angulata</name>
    <dbReference type="NCBI Taxonomy" id="980116"/>
    <lineage>
        <taxon>Eukaryota</taxon>
        <taxon>Fungi</taxon>
        <taxon>Dikarya</taxon>
        <taxon>Basidiomycota</taxon>
        <taxon>Agaricomycotina</taxon>
        <taxon>Agaricomycetes</taxon>
        <taxon>Agaricomycetidae</taxon>
        <taxon>Agaricales</taxon>
        <taxon>Agaricineae</taxon>
        <taxon>Psathyrellaceae</taxon>
        <taxon>Ephemerocybe</taxon>
    </lineage>
</organism>
<dbReference type="GO" id="GO:0006826">
    <property type="term" value="P:iron ion transport"/>
    <property type="evidence" value="ECO:0007669"/>
    <property type="project" value="UniProtKB-KW"/>
</dbReference>
<evidence type="ECO:0000256" key="8">
    <source>
        <dbReference type="ARBA" id="ARBA00023002"/>
    </source>
</evidence>
<dbReference type="NCBIfam" id="TIGR03422">
    <property type="entry name" value="mito_frataxin"/>
    <property type="match status" value="1"/>
</dbReference>
<evidence type="ECO:0000256" key="3">
    <source>
        <dbReference type="ARBA" id="ARBA00013107"/>
    </source>
</evidence>
<dbReference type="Pfam" id="PF01491">
    <property type="entry name" value="Frataxin_Cyay"/>
    <property type="match status" value="1"/>
</dbReference>
<keyword evidence="4" id="KW-0409">Iron storage</keyword>
<evidence type="ECO:0000256" key="5">
    <source>
        <dbReference type="ARBA" id="ARBA00022448"/>
    </source>
</evidence>
<keyword evidence="9" id="KW-0408">Iron</keyword>
<dbReference type="PRINTS" id="PR00904">
    <property type="entry name" value="FRATAXIN"/>
</dbReference>
<dbReference type="GO" id="GO:0005739">
    <property type="term" value="C:mitochondrion"/>
    <property type="evidence" value="ECO:0007669"/>
    <property type="project" value="UniProtKB-SubCell"/>
</dbReference>
<keyword evidence="14" id="KW-1185">Reference proteome</keyword>